<dbReference type="InterPro" id="IPR003593">
    <property type="entry name" value="AAA+_ATPase"/>
</dbReference>
<reference evidence="9 10" key="1">
    <citation type="journal article" date="2019" name="Int. J. Syst. Evol. Microbiol.">
        <title>The Global Catalogue of Microorganisms (GCM) 10K type strain sequencing project: providing services to taxonomists for standard genome sequencing and annotation.</title>
        <authorList>
            <consortium name="The Broad Institute Genomics Platform"/>
            <consortium name="The Broad Institute Genome Sequencing Center for Infectious Disease"/>
            <person name="Wu L."/>
            <person name="Ma J."/>
        </authorList>
    </citation>
    <scope>NUCLEOTIDE SEQUENCE [LARGE SCALE GENOMIC DNA]</scope>
    <source>
        <strain evidence="9 10">PSR21</strain>
    </source>
</reference>
<dbReference type="InterPro" id="IPR014277">
    <property type="entry name" value="Orc1/Cdc6_arc"/>
</dbReference>
<dbReference type="CDD" id="cd00009">
    <property type="entry name" value="AAA"/>
    <property type="match status" value="1"/>
</dbReference>
<gene>
    <name evidence="9" type="ORF">ACFQPE_16050</name>
</gene>
<sequence length="420" mass="47026">MTENPSRSPGRDATPDADQVDPDPVSDDDLFSTGDIFARRELLRVGHVPDRDRIVGRDNEMQQVGNALGPATHGDPPRNLVIFGKTGTGKSLVSRHICRRARGRAEANGVELLHAYVDCSDADTETRVVRDMTFQVRDEIDPDREIPIAGIGASEYYRYLWDLLDEIDVFVVILDEIDKLRDDQVLMQLSRAEESGKTNTFVGVISISNKIEYRERLNERINSSLQDRELTFHPYDAEQLRNILENRRDAFHDGVLSRDVIPRTSALAAREHGDARKAIDILFEAGALAEASGDGEVTSDHVDDAQQRTEVKRFQDLVSGSTPHVKYALRALALLTAQSEESETKMFSTSEIYSLYERLAERDDTKPLSHDRVYRLLKEQSFLGITESHLTGGGKGQGSYLAHRLMKEPEIVLEALGKGP</sequence>
<organism evidence="9 10">
    <name type="scientific">Halomarina halobia</name>
    <dbReference type="NCBI Taxonomy" id="3033386"/>
    <lineage>
        <taxon>Archaea</taxon>
        <taxon>Methanobacteriati</taxon>
        <taxon>Methanobacteriota</taxon>
        <taxon>Stenosarchaea group</taxon>
        <taxon>Halobacteria</taxon>
        <taxon>Halobacteriales</taxon>
        <taxon>Natronomonadaceae</taxon>
        <taxon>Halomarina</taxon>
    </lineage>
</organism>
<evidence type="ECO:0000259" key="7">
    <source>
        <dbReference type="SMART" id="SM00382"/>
    </source>
</evidence>
<feature type="domain" description="AAA+ ATPase" evidence="7">
    <location>
        <begin position="76"/>
        <end position="244"/>
    </location>
</feature>
<dbReference type="NCBIfam" id="TIGR02928">
    <property type="entry name" value="orc1/cdc6 family replication initiation protein"/>
    <property type="match status" value="1"/>
</dbReference>
<dbReference type="GeneID" id="79317532"/>
<dbReference type="SUPFAM" id="SSF52540">
    <property type="entry name" value="P-loop containing nucleoside triphosphate hydrolases"/>
    <property type="match status" value="1"/>
</dbReference>
<dbReference type="Proteomes" id="UP001596547">
    <property type="component" value="Unassembled WGS sequence"/>
</dbReference>
<keyword evidence="2 5" id="KW-0235">DNA replication</keyword>
<dbReference type="GO" id="GO:0006260">
    <property type="term" value="P:DNA replication"/>
    <property type="evidence" value="ECO:0007669"/>
    <property type="project" value="UniProtKB-UniRule"/>
</dbReference>
<dbReference type="RefSeq" id="WP_276305915.1">
    <property type="nucleotide sequence ID" value="NZ_CP119993.1"/>
</dbReference>
<feature type="compositionally biased region" description="Acidic residues" evidence="6">
    <location>
        <begin position="18"/>
        <end position="30"/>
    </location>
</feature>
<feature type="binding site" evidence="5">
    <location>
        <position position="247"/>
    </location>
    <ligand>
        <name>ATP</name>
        <dbReference type="ChEBI" id="CHEBI:30616"/>
    </ligand>
</feature>
<dbReference type="Pfam" id="PF09079">
    <property type="entry name" value="WHD_Cdc6"/>
    <property type="match status" value="1"/>
</dbReference>
<proteinExistence type="inferred from homology"/>
<evidence type="ECO:0000313" key="10">
    <source>
        <dbReference type="Proteomes" id="UP001596547"/>
    </source>
</evidence>
<comment type="function">
    <text evidence="5">Involved in regulation of DNA replication.</text>
</comment>
<dbReference type="SMART" id="SM01074">
    <property type="entry name" value="Cdc6_C"/>
    <property type="match status" value="1"/>
</dbReference>
<feature type="binding site" evidence="5">
    <location>
        <position position="235"/>
    </location>
    <ligand>
        <name>ATP</name>
        <dbReference type="ChEBI" id="CHEBI:30616"/>
    </ligand>
</feature>
<dbReference type="InterPro" id="IPR041664">
    <property type="entry name" value="AAA_16"/>
</dbReference>
<keyword evidence="10" id="KW-1185">Reference proteome</keyword>
<dbReference type="InterPro" id="IPR036388">
    <property type="entry name" value="WH-like_DNA-bd_sf"/>
</dbReference>
<dbReference type="InterPro" id="IPR015163">
    <property type="entry name" value="Cdc6_C"/>
</dbReference>
<dbReference type="InterPro" id="IPR050311">
    <property type="entry name" value="ORC1/CDC6"/>
</dbReference>
<evidence type="ECO:0000313" key="9">
    <source>
        <dbReference type="EMBL" id="MFC7318294.1"/>
    </source>
</evidence>
<evidence type="ECO:0000256" key="1">
    <source>
        <dbReference type="ARBA" id="ARBA00006184"/>
    </source>
</evidence>
<dbReference type="PANTHER" id="PTHR10763:SF22">
    <property type="entry name" value="ORC1-TYPE DNA REPLICATION PROTEIN"/>
    <property type="match status" value="1"/>
</dbReference>
<protein>
    <recommendedName>
        <fullName evidence="5">ORC1-type DNA replication protein</fullName>
    </recommendedName>
</protein>
<evidence type="ECO:0000256" key="5">
    <source>
        <dbReference type="HAMAP-Rule" id="MF_01407"/>
    </source>
</evidence>
<dbReference type="FunFam" id="1.10.8.60:FF:000073">
    <property type="entry name" value="ORC1-type DNA replication protein"/>
    <property type="match status" value="1"/>
</dbReference>
<dbReference type="GO" id="GO:0005524">
    <property type="term" value="F:ATP binding"/>
    <property type="evidence" value="ECO:0007669"/>
    <property type="project" value="UniProtKB-UniRule"/>
</dbReference>
<dbReference type="AlphaFoldDB" id="A0ABD6AE71"/>
<evidence type="ECO:0000256" key="3">
    <source>
        <dbReference type="ARBA" id="ARBA00022741"/>
    </source>
</evidence>
<feature type="binding site" evidence="5">
    <location>
        <begin position="88"/>
        <end position="92"/>
    </location>
    <ligand>
        <name>ATP</name>
        <dbReference type="ChEBI" id="CHEBI:30616"/>
    </ligand>
</feature>
<dbReference type="InterPro" id="IPR036390">
    <property type="entry name" value="WH_DNA-bd_sf"/>
</dbReference>
<comment type="caution">
    <text evidence="9">The sequence shown here is derived from an EMBL/GenBank/DDBJ whole genome shotgun (WGS) entry which is preliminary data.</text>
</comment>
<evidence type="ECO:0000256" key="2">
    <source>
        <dbReference type="ARBA" id="ARBA00022705"/>
    </source>
</evidence>
<dbReference type="Gene3D" id="3.40.50.300">
    <property type="entry name" value="P-loop containing nucleotide triphosphate hydrolases"/>
    <property type="match status" value="1"/>
</dbReference>
<comment type="similarity">
    <text evidence="1 5">Belongs to the CDC6/cdc18 family.</text>
</comment>
<dbReference type="PANTHER" id="PTHR10763">
    <property type="entry name" value="CELL DIVISION CONTROL PROTEIN 6-RELATED"/>
    <property type="match status" value="1"/>
</dbReference>
<dbReference type="InterPro" id="IPR027417">
    <property type="entry name" value="P-loop_NTPase"/>
</dbReference>
<dbReference type="HAMAP" id="MF_01407">
    <property type="entry name" value="ORC1_type_DNA_replic_protein"/>
    <property type="match status" value="1"/>
</dbReference>
<dbReference type="Pfam" id="PF22703">
    <property type="entry name" value="Cdc6_lid"/>
    <property type="match status" value="1"/>
</dbReference>
<dbReference type="Gene3D" id="1.10.10.10">
    <property type="entry name" value="Winged helix-like DNA-binding domain superfamily/Winged helix DNA-binding domain"/>
    <property type="match status" value="1"/>
</dbReference>
<feature type="domain" description="Cdc6 C-terminal" evidence="8">
    <location>
        <begin position="329"/>
        <end position="416"/>
    </location>
</feature>
<evidence type="ECO:0000256" key="4">
    <source>
        <dbReference type="ARBA" id="ARBA00022840"/>
    </source>
</evidence>
<dbReference type="Pfam" id="PF13191">
    <property type="entry name" value="AAA_16"/>
    <property type="match status" value="1"/>
</dbReference>
<dbReference type="EMBL" id="JBHTBF010000003">
    <property type="protein sequence ID" value="MFC7318294.1"/>
    <property type="molecule type" value="Genomic_DNA"/>
</dbReference>
<keyword evidence="3 5" id="KW-0547">Nucleotide-binding</keyword>
<dbReference type="Gene3D" id="1.10.8.60">
    <property type="match status" value="1"/>
</dbReference>
<dbReference type="SUPFAM" id="SSF46785">
    <property type="entry name" value="Winged helix' DNA-binding domain"/>
    <property type="match status" value="1"/>
</dbReference>
<keyword evidence="4 5" id="KW-0067">ATP-binding</keyword>
<evidence type="ECO:0000256" key="6">
    <source>
        <dbReference type="SAM" id="MobiDB-lite"/>
    </source>
</evidence>
<feature type="region of interest" description="Disordered" evidence="6">
    <location>
        <begin position="1"/>
        <end position="31"/>
    </location>
</feature>
<name>A0ABD6AE71_9EURY</name>
<accession>A0ABD6AE71</accession>
<dbReference type="SMART" id="SM00382">
    <property type="entry name" value="AAA"/>
    <property type="match status" value="1"/>
</dbReference>
<evidence type="ECO:0000259" key="8">
    <source>
        <dbReference type="SMART" id="SM01074"/>
    </source>
</evidence>
<dbReference type="InterPro" id="IPR055237">
    <property type="entry name" value="Cdc6_lid"/>
</dbReference>